<comment type="caution">
    <text evidence="1">The sequence shown here is derived from an EMBL/GenBank/DDBJ whole genome shotgun (WGS) entry which is preliminary data.</text>
</comment>
<protein>
    <submittedName>
        <fullName evidence="1">Uncharacterized protein</fullName>
    </submittedName>
</protein>
<reference evidence="1" key="1">
    <citation type="submission" date="2019-08" db="EMBL/GenBank/DDBJ databases">
        <authorList>
            <person name="Kucharzyk K."/>
            <person name="Murdoch R.W."/>
            <person name="Higgins S."/>
            <person name="Loffler F."/>
        </authorList>
    </citation>
    <scope>NUCLEOTIDE SEQUENCE</scope>
</reference>
<organism evidence="1">
    <name type="scientific">bioreactor metagenome</name>
    <dbReference type="NCBI Taxonomy" id="1076179"/>
    <lineage>
        <taxon>unclassified sequences</taxon>
        <taxon>metagenomes</taxon>
        <taxon>ecological metagenomes</taxon>
    </lineage>
</organism>
<gene>
    <name evidence="1" type="ORF">SDC9_64833</name>
</gene>
<proteinExistence type="predicted"/>
<dbReference type="AlphaFoldDB" id="A0A644XQD3"/>
<dbReference type="EMBL" id="VSSQ01002981">
    <property type="protein sequence ID" value="MPM18422.1"/>
    <property type="molecule type" value="Genomic_DNA"/>
</dbReference>
<name>A0A644XQD3_9ZZZZ</name>
<accession>A0A644XQD3</accession>
<sequence>MSIDALFQLGLVSVVLNSTQTEELSRRHMRLMRSRCFTERNHFREAHEDTSRARRCSVGALLHPL</sequence>
<evidence type="ECO:0000313" key="1">
    <source>
        <dbReference type="EMBL" id="MPM18422.1"/>
    </source>
</evidence>